<feature type="transmembrane region" description="Helical" evidence="1">
    <location>
        <begin position="629"/>
        <end position="653"/>
    </location>
</feature>
<protein>
    <recommendedName>
        <fullName evidence="4">DUF3433 domain containing protein</fullName>
    </recommendedName>
</protein>
<evidence type="ECO:0000313" key="3">
    <source>
        <dbReference type="Proteomes" id="UP000800039"/>
    </source>
</evidence>
<keyword evidence="1" id="KW-1133">Transmembrane helix</keyword>
<feature type="transmembrane region" description="Helical" evidence="1">
    <location>
        <begin position="504"/>
        <end position="526"/>
    </location>
</feature>
<feature type="transmembrane region" description="Helical" evidence="1">
    <location>
        <begin position="673"/>
        <end position="694"/>
    </location>
</feature>
<dbReference type="InterPro" id="IPR021840">
    <property type="entry name" value="DUF3433"/>
</dbReference>
<keyword evidence="1" id="KW-0472">Membrane</keyword>
<feature type="transmembrane region" description="Helical" evidence="1">
    <location>
        <begin position="1140"/>
        <end position="1160"/>
    </location>
</feature>
<feature type="transmembrane region" description="Helical" evidence="1">
    <location>
        <begin position="65"/>
        <end position="84"/>
    </location>
</feature>
<sequence length="1257" mass="139237">MFSNGPTAKHQLWTPPALRVPVLVITVLMCWALIAILQYLLIRSQRDSGIMFAPKINDLPLRKTFFYQHFPTIVSVVFSIYWAWIDLETKRMEPYYQLSKKNGALGKDSLLLHYPFDFLPLVPLKACKDRHWPVFCASFAVLLVTWGLVPTQAGIFSVQTITRTTNATFSVSTSNMPVAEQASRLSFRYAQSTYGIVTLNETLPPFMARNYTLAPFKITNDSSQTAQGYGNWTAETTMYFLELYCENVSHQASSSNASPIYLSSNGCNFTAGLTGNLTVGEGSDDGQALAIRQYTGQYIGYWNPQGFADYSLDKSCPKTANQTFFAAFSKSKNKEEDTPQDVAAIYCTPFYYQQSVSATVDILNQRPLNIRSVGEKHRLAMDIFNITIFEELLNTRSLGSGVRGDILPATSMPRYLESLANLNVSLTGGTGSINQAPVGLALGVGNRPLEEYLDWKVLSKSYADAYRLIFARAMVDVLGNDFRSSKAAIGKRQIRTEAVVLQPLFTYIVEGLLGIVSLATLALLCLSLSQKRNLHTDPNTIASVMAITADNQPLLSGFAELDCCTVDEMQSMVGNKRYKLVNYGHKTGIVEVGLTTKTLSKNQSSTPFELRRKTPTAIAKPVRPVEFSLWVAFPLVNLFIVLAVALGVIYMKARVNGLPLPSSNKIVQNLLENYIPTAIATMIEPVWVLLNRLLCMLQPLEELRHCNAKAKESINLNYSSLPPQLVIFKAIKSSHFILAAVCGMALLSNLLAVAFAGLFNQAMIDMRRPTKLYSPYDLKFAAIDGTIGPVDGQDFGSRNFSGAYQGGDGEDQFLVAESNYTRGTPLPAWTDDTMFYLPLFAEGGRNSISNVNTSHYEALTPAFGAELDCTELTLGGANFEAALKVEYSGSTPSNRAFINITIPKDSGDVHCSSPSFSVGSGPIDCVNSPASLEFTTKLNPRVNATREETEACMRPIILGWVRHPQGSCPFGKEVQLTKENSLFIQCQPRWVVGTAKIRVDGSGRLQHRARDKVFRKSKSDDDSEMQQLFSNDAVNLMGQSSRYLIKLNQPAWHGDSFTSDFINYFIKCASNSSRLIDPIQHVPTFNDVLGPLNKAYAGLFAIWLSTNKEKLLVHRETEHIGSIEAWRIEPETRLFLSTPMFVISEVILCTYAMVAIMVYMRRPGQYLARLPTSVASSIALFAASSAVQDMRDTSHLNKKGRARHLEDLDSRYGYGSFVGGDGRLHIGIEKTPFVTLRSTTTWLEKRVPLFRKASAGR</sequence>
<dbReference type="EMBL" id="ML976615">
    <property type="protein sequence ID" value="KAF1847953.1"/>
    <property type="molecule type" value="Genomic_DNA"/>
</dbReference>
<dbReference type="PANTHER" id="PTHR37544">
    <property type="entry name" value="SPRAY-RELATED"/>
    <property type="match status" value="1"/>
</dbReference>
<feature type="transmembrane region" description="Helical" evidence="1">
    <location>
        <begin position="736"/>
        <end position="759"/>
    </location>
</feature>
<feature type="transmembrane region" description="Helical" evidence="1">
    <location>
        <begin position="20"/>
        <end position="42"/>
    </location>
</feature>
<dbReference type="RefSeq" id="XP_040790516.1">
    <property type="nucleotide sequence ID" value="XM_040932918.1"/>
</dbReference>
<name>A0A9P4GKF6_9PLEO</name>
<gene>
    <name evidence="2" type="ORF">K460DRAFT_363968</name>
</gene>
<dbReference type="AlphaFoldDB" id="A0A9P4GKF6"/>
<dbReference type="OrthoDB" id="3248909at2759"/>
<keyword evidence="1" id="KW-0812">Transmembrane</keyword>
<dbReference type="Pfam" id="PF11915">
    <property type="entry name" value="DUF3433"/>
    <property type="match status" value="2"/>
</dbReference>
<reference evidence="2" key="1">
    <citation type="submission" date="2020-01" db="EMBL/GenBank/DDBJ databases">
        <authorList>
            <consortium name="DOE Joint Genome Institute"/>
            <person name="Haridas S."/>
            <person name="Albert R."/>
            <person name="Binder M."/>
            <person name="Bloem J."/>
            <person name="Labutti K."/>
            <person name="Salamov A."/>
            <person name="Andreopoulos B."/>
            <person name="Baker S.E."/>
            <person name="Barry K."/>
            <person name="Bills G."/>
            <person name="Bluhm B.H."/>
            <person name="Cannon C."/>
            <person name="Castanera R."/>
            <person name="Culley D.E."/>
            <person name="Daum C."/>
            <person name="Ezra D."/>
            <person name="Gonzalez J.B."/>
            <person name="Henrissat B."/>
            <person name="Kuo A."/>
            <person name="Liang C."/>
            <person name="Lipzen A."/>
            <person name="Lutzoni F."/>
            <person name="Magnuson J."/>
            <person name="Mondo S."/>
            <person name="Nolan M."/>
            <person name="Ohm R."/>
            <person name="Pangilinan J."/>
            <person name="Park H.-J."/>
            <person name="Ramirez L."/>
            <person name="Alfaro M."/>
            <person name="Sun H."/>
            <person name="Tritt A."/>
            <person name="Yoshinaga Y."/>
            <person name="Zwiers L.-H."/>
            <person name="Turgeon B.G."/>
            <person name="Goodwin S.B."/>
            <person name="Spatafora J.W."/>
            <person name="Crous P.W."/>
            <person name="Grigoriev I.V."/>
        </authorList>
    </citation>
    <scope>NUCLEOTIDE SEQUENCE</scope>
    <source>
        <strain evidence="2">CBS 394.84</strain>
    </source>
</reference>
<organism evidence="2 3">
    <name type="scientific">Cucurbitaria berberidis CBS 394.84</name>
    <dbReference type="NCBI Taxonomy" id="1168544"/>
    <lineage>
        <taxon>Eukaryota</taxon>
        <taxon>Fungi</taxon>
        <taxon>Dikarya</taxon>
        <taxon>Ascomycota</taxon>
        <taxon>Pezizomycotina</taxon>
        <taxon>Dothideomycetes</taxon>
        <taxon>Pleosporomycetidae</taxon>
        <taxon>Pleosporales</taxon>
        <taxon>Pleosporineae</taxon>
        <taxon>Cucurbitariaceae</taxon>
        <taxon>Cucurbitaria</taxon>
    </lineage>
</organism>
<evidence type="ECO:0000313" key="2">
    <source>
        <dbReference type="EMBL" id="KAF1847953.1"/>
    </source>
</evidence>
<proteinExistence type="predicted"/>
<dbReference type="PANTHER" id="PTHR37544:SF3">
    <property type="entry name" value="SPRAY"/>
    <property type="match status" value="1"/>
</dbReference>
<keyword evidence="3" id="KW-1185">Reference proteome</keyword>
<dbReference type="Proteomes" id="UP000800039">
    <property type="component" value="Unassembled WGS sequence"/>
</dbReference>
<comment type="caution">
    <text evidence="2">The sequence shown here is derived from an EMBL/GenBank/DDBJ whole genome shotgun (WGS) entry which is preliminary data.</text>
</comment>
<evidence type="ECO:0008006" key="4">
    <source>
        <dbReference type="Google" id="ProtNLM"/>
    </source>
</evidence>
<evidence type="ECO:0000256" key="1">
    <source>
        <dbReference type="SAM" id="Phobius"/>
    </source>
</evidence>
<dbReference type="GeneID" id="63850169"/>
<accession>A0A9P4GKF6</accession>